<dbReference type="InterPro" id="IPR012910">
    <property type="entry name" value="Plug_dom"/>
</dbReference>
<keyword evidence="10" id="KW-0732">Signal</keyword>
<evidence type="ECO:0000256" key="1">
    <source>
        <dbReference type="ARBA" id="ARBA00004571"/>
    </source>
</evidence>
<dbReference type="Pfam" id="PF07715">
    <property type="entry name" value="Plug"/>
    <property type="match status" value="1"/>
</dbReference>
<dbReference type="NCBIfam" id="TIGR04057">
    <property type="entry name" value="SusC_RagA_signa"/>
    <property type="match status" value="1"/>
</dbReference>
<reference evidence="13 14" key="1">
    <citation type="submission" date="2020-04" db="EMBL/GenBank/DDBJ databases">
        <title>Flammeovirga sp. SR4, a novel species isolated from seawater.</title>
        <authorList>
            <person name="Wang X."/>
        </authorList>
    </citation>
    <scope>NUCLEOTIDE SEQUENCE [LARGE SCALE GENOMIC DNA]</scope>
    <source>
        <strain evidence="13 14">ATCC 23126</strain>
    </source>
</reference>
<dbReference type="Proteomes" id="UP000576082">
    <property type="component" value="Unassembled WGS sequence"/>
</dbReference>
<dbReference type="PROSITE" id="PS52016">
    <property type="entry name" value="TONB_DEPENDENT_REC_3"/>
    <property type="match status" value="1"/>
</dbReference>
<dbReference type="InterPro" id="IPR023997">
    <property type="entry name" value="TonB-dep_OMP_SusC/RagA_CS"/>
</dbReference>
<dbReference type="InterPro" id="IPR039426">
    <property type="entry name" value="TonB-dep_rcpt-like"/>
</dbReference>
<keyword evidence="13" id="KW-0675">Receptor</keyword>
<dbReference type="GO" id="GO:0009279">
    <property type="term" value="C:cell outer membrane"/>
    <property type="evidence" value="ECO:0007669"/>
    <property type="project" value="UniProtKB-SubCell"/>
</dbReference>
<dbReference type="SUPFAM" id="SSF56935">
    <property type="entry name" value="Porins"/>
    <property type="match status" value="1"/>
</dbReference>
<comment type="caution">
    <text evidence="13">The sequence shown here is derived from an EMBL/GenBank/DDBJ whole genome shotgun (WGS) entry which is preliminary data.</text>
</comment>
<comment type="subcellular location">
    <subcellularLocation>
        <location evidence="1 8">Cell outer membrane</location>
        <topology evidence="1 8">Multi-pass membrane protein</topology>
    </subcellularLocation>
</comment>
<evidence type="ECO:0000256" key="3">
    <source>
        <dbReference type="ARBA" id="ARBA00022452"/>
    </source>
</evidence>
<accession>A0A7X9S186</accession>
<evidence type="ECO:0000256" key="2">
    <source>
        <dbReference type="ARBA" id="ARBA00022448"/>
    </source>
</evidence>
<sequence>MINLTKYVRSINLLLVLFFLSSFGSAQTLNVQGIVTDKSKTPIPGISIQLKGTTVGTVTDAGGKYNLVVDGDSPILIFSFIGMKTQEIKVDGRTNINIAMADDIVNLEELVVVGYGVQRKSDITGSVASIKSEELQMSLSPNIDQALQGRAAGVTVTSNSGSPGASSTVRIRGVGTVNNADPLYIVDGVPLGNINSLNMQDVESMEILKDASATAIYGSRGANGVILIKTKSGSNSKMTFSYSGRLGTQSMSNKIDLVNAQQYAILRNKARATDYANSPSQDWTPIPDLANPEALGEGTDWQDAVFRDAILQDHQLSVSGGSDKSTYYISLNAMEQEGIVKGTDYKRITFRVNNTYKLNERFNLGHNINFGYTDRNTIPESGHGNVAKQKILTNAIGHEPVTPIYDPTNPDSKYGYTKLGGNYGNPVARIDLNNNTTGTYNISGNVYAEYKAKKYFTLRTSYGLNLGFSENYNFTPAYKISPLQFENVSSLQKSNTTNVNHTWTNTANYTRDFGNHKLTGLLGHEVQTSAYKFVRSGIKEIPANIKQPSLEAGNKATATVSDNITESALVSFFGRVNYNYDDRYLMTINFRADGSSKFGPGNRWGYFPSIAGGWNAHNEKFFPDTDVISRLKITAGWGEIGNQSFADYRYYSMISGGQYYYFSNKLVAGAAPLMLGNENLKWETTKSSNVAINIGLFNDMLTLGAEYFEKNTTDMLMQLPIPQYAGIRQSPWSNAGNLRNTGWEFTLDHRRDVNENFSYGINGNISFIKNEVLSLGTESGFIEQGQFQGFPLLTRTEVGRSIGEFYLLDMEGIFQNEEEVANSAQSNAQPGDVRFADVNGDGKIDDNDRTFVGSALPNFTYAFSLNVAYKQLSLTAFFQGVSGNKIFNSPRYFNDRSGPYGISTRMLNAWDGEGSTNEIPRLTEKDVESNLRASDYFLESGTYLRLKNLEVAYTLSNKLCKKAGIQSLRIFLSGQNLWTLTDYSGMDPEIGIENGDVLAFGIDRGMYPQARVYSIGLNLNI</sequence>
<evidence type="ECO:0000256" key="8">
    <source>
        <dbReference type="PROSITE-ProRule" id="PRU01360"/>
    </source>
</evidence>
<dbReference type="SUPFAM" id="SSF49464">
    <property type="entry name" value="Carboxypeptidase regulatory domain-like"/>
    <property type="match status" value="1"/>
</dbReference>
<dbReference type="Gene3D" id="2.170.130.10">
    <property type="entry name" value="TonB-dependent receptor, plug domain"/>
    <property type="match status" value="1"/>
</dbReference>
<dbReference type="InterPro" id="IPR008969">
    <property type="entry name" value="CarboxyPept-like_regulatory"/>
</dbReference>
<dbReference type="FunFam" id="2.170.130.10:FF:000008">
    <property type="entry name" value="SusC/RagA family TonB-linked outer membrane protein"/>
    <property type="match status" value="1"/>
</dbReference>
<dbReference type="EMBL" id="JABANE010000175">
    <property type="protein sequence ID" value="NME72557.1"/>
    <property type="molecule type" value="Genomic_DNA"/>
</dbReference>
<evidence type="ECO:0000256" key="9">
    <source>
        <dbReference type="RuleBase" id="RU003357"/>
    </source>
</evidence>
<feature type="chain" id="PRO_5030642938" evidence="10">
    <location>
        <begin position="27"/>
        <end position="1021"/>
    </location>
</feature>
<gene>
    <name evidence="13" type="ORF">HHU12_31645</name>
</gene>
<evidence type="ECO:0000313" key="13">
    <source>
        <dbReference type="EMBL" id="NME72557.1"/>
    </source>
</evidence>
<evidence type="ECO:0000256" key="6">
    <source>
        <dbReference type="ARBA" id="ARBA00023136"/>
    </source>
</evidence>
<keyword evidence="4 8" id="KW-0812">Transmembrane</keyword>
<feature type="domain" description="TonB-dependent receptor-like beta-barrel" evidence="11">
    <location>
        <begin position="412"/>
        <end position="977"/>
    </location>
</feature>
<evidence type="ECO:0000259" key="11">
    <source>
        <dbReference type="Pfam" id="PF00593"/>
    </source>
</evidence>
<organism evidence="13 14">
    <name type="scientific">Flammeovirga aprica JL-4</name>
    <dbReference type="NCBI Taxonomy" id="694437"/>
    <lineage>
        <taxon>Bacteria</taxon>
        <taxon>Pseudomonadati</taxon>
        <taxon>Bacteroidota</taxon>
        <taxon>Cytophagia</taxon>
        <taxon>Cytophagales</taxon>
        <taxon>Flammeovirgaceae</taxon>
        <taxon>Flammeovirga</taxon>
    </lineage>
</organism>
<comment type="similarity">
    <text evidence="8 9">Belongs to the TonB-dependent receptor family.</text>
</comment>
<protein>
    <submittedName>
        <fullName evidence="13">TonB-dependent receptor</fullName>
    </submittedName>
</protein>
<evidence type="ECO:0000256" key="4">
    <source>
        <dbReference type="ARBA" id="ARBA00022692"/>
    </source>
</evidence>
<keyword evidence="2 8" id="KW-0813">Transport</keyword>
<feature type="signal peptide" evidence="10">
    <location>
        <begin position="1"/>
        <end position="26"/>
    </location>
</feature>
<name>A0A7X9S186_9BACT</name>
<dbReference type="Pfam" id="PF00593">
    <property type="entry name" value="TonB_dep_Rec_b-barrel"/>
    <property type="match status" value="1"/>
</dbReference>
<evidence type="ECO:0000256" key="5">
    <source>
        <dbReference type="ARBA" id="ARBA00023077"/>
    </source>
</evidence>
<dbReference type="Gene3D" id="2.40.170.20">
    <property type="entry name" value="TonB-dependent receptor, beta-barrel domain"/>
    <property type="match status" value="1"/>
</dbReference>
<evidence type="ECO:0000256" key="10">
    <source>
        <dbReference type="SAM" id="SignalP"/>
    </source>
</evidence>
<evidence type="ECO:0000313" key="14">
    <source>
        <dbReference type="Proteomes" id="UP000576082"/>
    </source>
</evidence>
<dbReference type="InterPro" id="IPR023996">
    <property type="entry name" value="TonB-dep_OMP_SusC/RagA"/>
</dbReference>
<keyword evidence="3 8" id="KW-1134">Transmembrane beta strand</keyword>
<dbReference type="AlphaFoldDB" id="A0A7X9S186"/>
<keyword evidence="14" id="KW-1185">Reference proteome</keyword>
<dbReference type="InterPro" id="IPR000531">
    <property type="entry name" value="Beta-barrel_TonB"/>
</dbReference>
<evidence type="ECO:0000259" key="12">
    <source>
        <dbReference type="Pfam" id="PF07715"/>
    </source>
</evidence>
<dbReference type="RefSeq" id="WP_169660744.1">
    <property type="nucleotide sequence ID" value="NZ_JABANE010000175.1"/>
</dbReference>
<dbReference type="Pfam" id="PF13715">
    <property type="entry name" value="CarbopepD_reg_2"/>
    <property type="match status" value="1"/>
</dbReference>
<keyword evidence="5 9" id="KW-0798">TonB box</keyword>
<proteinExistence type="inferred from homology"/>
<feature type="domain" description="TonB-dependent receptor plug" evidence="12">
    <location>
        <begin position="120"/>
        <end position="225"/>
    </location>
</feature>
<dbReference type="InterPro" id="IPR036942">
    <property type="entry name" value="Beta-barrel_TonB_sf"/>
</dbReference>
<dbReference type="InterPro" id="IPR037066">
    <property type="entry name" value="Plug_dom_sf"/>
</dbReference>
<dbReference type="NCBIfam" id="TIGR04056">
    <property type="entry name" value="OMP_RagA_SusC"/>
    <property type="match status" value="1"/>
</dbReference>
<dbReference type="Gene3D" id="2.60.40.1120">
    <property type="entry name" value="Carboxypeptidase-like, regulatory domain"/>
    <property type="match status" value="1"/>
</dbReference>
<keyword evidence="6 8" id="KW-0472">Membrane</keyword>
<evidence type="ECO:0000256" key="7">
    <source>
        <dbReference type="ARBA" id="ARBA00023237"/>
    </source>
</evidence>
<keyword evidence="7 8" id="KW-0998">Cell outer membrane</keyword>